<evidence type="ECO:0000313" key="2">
    <source>
        <dbReference type="Proteomes" id="UP000241167"/>
    </source>
</evidence>
<proteinExistence type="predicted"/>
<name>A0A2P7QYL5_9SPHN</name>
<accession>A0A2P7QYL5</accession>
<dbReference type="RefSeq" id="WP_106511061.1">
    <property type="nucleotide sequence ID" value="NZ_PXYI01000001.1"/>
</dbReference>
<reference evidence="1 2" key="1">
    <citation type="submission" date="2018-03" db="EMBL/GenBank/DDBJ databases">
        <title>The draft genome of Sphingosinicella sp. GL-C-18.</title>
        <authorList>
            <person name="Liu L."/>
            <person name="Li L."/>
            <person name="Liang L."/>
            <person name="Zhang X."/>
            <person name="Wang T."/>
        </authorList>
    </citation>
    <scope>NUCLEOTIDE SEQUENCE [LARGE SCALE GENOMIC DNA]</scope>
    <source>
        <strain evidence="1 2">GL-C-18</strain>
    </source>
</reference>
<dbReference type="Proteomes" id="UP000241167">
    <property type="component" value="Unassembled WGS sequence"/>
</dbReference>
<keyword evidence="2" id="KW-1185">Reference proteome</keyword>
<dbReference type="AlphaFoldDB" id="A0A2P7QYL5"/>
<evidence type="ECO:0008006" key="3">
    <source>
        <dbReference type="Google" id="ProtNLM"/>
    </source>
</evidence>
<organism evidence="1 2">
    <name type="scientific">Allosphingosinicella deserti</name>
    <dbReference type="NCBI Taxonomy" id="2116704"/>
    <lineage>
        <taxon>Bacteria</taxon>
        <taxon>Pseudomonadati</taxon>
        <taxon>Pseudomonadota</taxon>
        <taxon>Alphaproteobacteria</taxon>
        <taxon>Sphingomonadales</taxon>
        <taxon>Sphingomonadaceae</taxon>
        <taxon>Allosphingosinicella</taxon>
    </lineage>
</organism>
<dbReference type="EMBL" id="PXYI01000001">
    <property type="protein sequence ID" value="PSJ43039.1"/>
    <property type="molecule type" value="Genomic_DNA"/>
</dbReference>
<comment type="caution">
    <text evidence="1">The sequence shown here is derived from an EMBL/GenBank/DDBJ whole genome shotgun (WGS) entry which is preliminary data.</text>
</comment>
<dbReference type="SUPFAM" id="SSF54427">
    <property type="entry name" value="NTF2-like"/>
    <property type="match status" value="1"/>
</dbReference>
<evidence type="ECO:0000313" key="1">
    <source>
        <dbReference type="EMBL" id="PSJ43039.1"/>
    </source>
</evidence>
<dbReference type="Gene3D" id="3.10.450.50">
    <property type="match status" value="1"/>
</dbReference>
<dbReference type="InterPro" id="IPR032710">
    <property type="entry name" value="NTF2-like_dom_sf"/>
</dbReference>
<sequence>MTQGEPPGPHASMLAVPQALARFLESNDESLLDGLFSEHEVTILENFAPHLFQGQGGLGAWRRLMAAHVGKIDQLRHRFGAAQDYAPSADQAFFTLPTMWTGIRDGVPFIEHGGWSFLLVREDGCWRIRAYGWAVTSVQA</sequence>
<protein>
    <recommendedName>
        <fullName evidence="3">SnoaL-like domain-containing protein</fullName>
    </recommendedName>
</protein>
<dbReference type="OrthoDB" id="7191199at2"/>
<gene>
    <name evidence="1" type="ORF">C7I55_01160</name>
</gene>